<accession>A0ABR4M0L8</accession>
<dbReference type="GeneID" id="98141686"/>
<name>A0ABR4M0L8_9EURO</name>
<keyword evidence="1" id="KW-0732">Signal</keyword>
<organism evidence="2 3">
    <name type="scientific">Aspergillus lucknowensis</name>
    <dbReference type="NCBI Taxonomy" id="176173"/>
    <lineage>
        <taxon>Eukaryota</taxon>
        <taxon>Fungi</taxon>
        <taxon>Dikarya</taxon>
        <taxon>Ascomycota</taxon>
        <taxon>Pezizomycotina</taxon>
        <taxon>Eurotiomycetes</taxon>
        <taxon>Eurotiomycetidae</taxon>
        <taxon>Eurotiales</taxon>
        <taxon>Aspergillaceae</taxon>
        <taxon>Aspergillus</taxon>
        <taxon>Aspergillus subgen. Nidulantes</taxon>
    </lineage>
</organism>
<feature type="signal peptide" evidence="1">
    <location>
        <begin position="1"/>
        <end position="15"/>
    </location>
</feature>
<sequence>MWYLISRCIIATSTALSCRTPAKLLPSACFPPLLQTSDDSLRINMPLIIDIHTHVDPPAYMQMLRARKTVPYCCECTGEKGRNDAISATRA</sequence>
<dbReference type="Proteomes" id="UP001610432">
    <property type="component" value="Unassembled WGS sequence"/>
</dbReference>
<evidence type="ECO:0000313" key="3">
    <source>
        <dbReference type="Proteomes" id="UP001610432"/>
    </source>
</evidence>
<evidence type="ECO:0008006" key="4">
    <source>
        <dbReference type="Google" id="ProtNLM"/>
    </source>
</evidence>
<proteinExistence type="predicted"/>
<comment type="caution">
    <text evidence="2">The sequence shown here is derived from an EMBL/GenBank/DDBJ whole genome shotgun (WGS) entry which is preliminary data.</text>
</comment>
<evidence type="ECO:0000313" key="2">
    <source>
        <dbReference type="EMBL" id="KAL2870266.1"/>
    </source>
</evidence>
<dbReference type="RefSeq" id="XP_070889245.1">
    <property type="nucleotide sequence ID" value="XM_071026614.1"/>
</dbReference>
<gene>
    <name evidence="2" type="ORF">BJX67DRAFT_279090</name>
</gene>
<protein>
    <recommendedName>
        <fullName evidence="4">Amidohydrolase-related domain-containing protein</fullName>
    </recommendedName>
</protein>
<evidence type="ECO:0000256" key="1">
    <source>
        <dbReference type="SAM" id="SignalP"/>
    </source>
</evidence>
<dbReference type="EMBL" id="JBFXLQ010000006">
    <property type="protein sequence ID" value="KAL2870266.1"/>
    <property type="molecule type" value="Genomic_DNA"/>
</dbReference>
<feature type="chain" id="PRO_5045241890" description="Amidohydrolase-related domain-containing protein" evidence="1">
    <location>
        <begin position="16"/>
        <end position="91"/>
    </location>
</feature>
<reference evidence="2 3" key="1">
    <citation type="submission" date="2024-07" db="EMBL/GenBank/DDBJ databases">
        <title>Section-level genome sequencing and comparative genomics of Aspergillus sections Usti and Cavernicolus.</title>
        <authorList>
            <consortium name="Lawrence Berkeley National Laboratory"/>
            <person name="Nybo J.L."/>
            <person name="Vesth T.C."/>
            <person name="Theobald S."/>
            <person name="Frisvad J.C."/>
            <person name="Larsen T.O."/>
            <person name="Kjaerboelling I."/>
            <person name="Rothschild-Mancinelli K."/>
            <person name="Lyhne E.K."/>
            <person name="Kogle M.E."/>
            <person name="Barry K."/>
            <person name="Clum A."/>
            <person name="Na H."/>
            <person name="Ledsgaard L."/>
            <person name="Lin J."/>
            <person name="Lipzen A."/>
            <person name="Kuo A."/>
            <person name="Riley R."/>
            <person name="Mondo S."/>
            <person name="Labutti K."/>
            <person name="Haridas S."/>
            <person name="Pangalinan J."/>
            <person name="Salamov A.A."/>
            <person name="Simmons B.A."/>
            <person name="Magnuson J.K."/>
            <person name="Chen J."/>
            <person name="Drula E."/>
            <person name="Henrissat B."/>
            <person name="Wiebenga A."/>
            <person name="Lubbers R.J."/>
            <person name="Gomes A.C."/>
            <person name="Macurrencykelacurrency M.R."/>
            <person name="Stajich J."/>
            <person name="Grigoriev I.V."/>
            <person name="Mortensen U.H."/>
            <person name="De Vries R.P."/>
            <person name="Baker S.E."/>
            <person name="Andersen M.R."/>
        </authorList>
    </citation>
    <scope>NUCLEOTIDE SEQUENCE [LARGE SCALE GENOMIC DNA]</scope>
    <source>
        <strain evidence="2 3">CBS 449.75</strain>
    </source>
</reference>
<keyword evidence="3" id="KW-1185">Reference proteome</keyword>
<dbReference type="Gene3D" id="3.20.20.140">
    <property type="entry name" value="Metal-dependent hydrolases"/>
    <property type="match status" value="1"/>
</dbReference>
<dbReference type="PROSITE" id="PS51257">
    <property type="entry name" value="PROKAR_LIPOPROTEIN"/>
    <property type="match status" value="1"/>
</dbReference>